<reference evidence="2" key="1">
    <citation type="submission" date="2014-09" db="EMBL/GenBank/DDBJ databases">
        <authorList>
            <person name="Magalhaes I.L.F."/>
            <person name="Oliveira U."/>
            <person name="Santos F.R."/>
            <person name="Vidigal T.H.D.A."/>
            <person name="Brescovit A.D."/>
            <person name="Santos A.J."/>
        </authorList>
    </citation>
    <scope>NUCLEOTIDE SEQUENCE</scope>
    <source>
        <tissue evidence="2">Shoot tissue taken approximately 20 cm above the soil surface</tissue>
    </source>
</reference>
<evidence type="ECO:0000256" key="1">
    <source>
        <dbReference type="SAM" id="MobiDB-lite"/>
    </source>
</evidence>
<name>A0A0A8YKL7_ARUDO</name>
<accession>A0A0A8YKL7</accession>
<evidence type="ECO:0000313" key="2">
    <source>
        <dbReference type="EMBL" id="JAD26766.1"/>
    </source>
</evidence>
<reference evidence="2" key="2">
    <citation type="journal article" date="2015" name="Data Brief">
        <title>Shoot transcriptome of the giant reed, Arundo donax.</title>
        <authorList>
            <person name="Barrero R.A."/>
            <person name="Guerrero F.D."/>
            <person name="Moolhuijzen P."/>
            <person name="Goolsby J.A."/>
            <person name="Tidwell J."/>
            <person name="Bellgard S.E."/>
            <person name="Bellgard M.I."/>
        </authorList>
    </citation>
    <scope>NUCLEOTIDE SEQUENCE</scope>
    <source>
        <tissue evidence="2">Shoot tissue taken approximately 20 cm above the soil surface</tissue>
    </source>
</reference>
<organism evidence="2">
    <name type="scientific">Arundo donax</name>
    <name type="common">Giant reed</name>
    <name type="synonym">Donax arundinaceus</name>
    <dbReference type="NCBI Taxonomy" id="35708"/>
    <lineage>
        <taxon>Eukaryota</taxon>
        <taxon>Viridiplantae</taxon>
        <taxon>Streptophyta</taxon>
        <taxon>Embryophyta</taxon>
        <taxon>Tracheophyta</taxon>
        <taxon>Spermatophyta</taxon>
        <taxon>Magnoliopsida</taxon>
        <taxon>Liliopsida</taxon>
        <taxon>Poales</taxon>
        <taxon>Poaceae</taxon>
        <taxon>PACMAD clade</taxon>
        <taxon>Arundinoideae</taxon>
        <taxon>Arundineae</taxon>
        <taxon>Arundo</taxon>
    </lineage>
</organism>
<sequence length="122" mass="14198">MRWTLWPACSSRRARSTFWRRASSSWRRISAAAAASSSWKAGTTWRPSPVQSLTPSARFWMNPALRRSLTIRRCCSKSRHERSERRQRRPRAFTHSRLAPKFKPSAVRCGVADYVTLEVWCS</sequence>
<feature type="region of interest" description="Disordered" evidence="1">
    <location>
        <begin position="76"/>
        <end position="95"/>
    </location>
</feature>
<protein>
    <submittedName>
        <fullName evidence="2">GSVIVT01026467001</fullName>
    </submittedName>
</protein>
<dbReference type="EMBL" id="GBRH01271129">
    <property type="protein sequence ID" value="JAD26766.1"/>
    <property type="molecule type" value="Transcribed_RNA"/>
</dbReference>
<proteinExistence type="predicted"/>
<dbReference type="AlphaFoldDB" id="A0A0A8YKL7"/>